<keyword evidence="8" id="KW-1185">Reference proteome</keyword>
<keyword evidence="4 7" id="KW-0067">ATP-binding</keyword>
<dbReference type="AlphaFoldDB" id="A0A840VX72"/>
<dbReference type="GO" id="GO:0016887">
    <property type="term" value="F:ATP hydrolysis activity"/>
    <property type="evidence" value="ECO:0007669"/>
    <property type="project" value="InterPro"/>
</dbReference>
<organism evidence="7 8">
    <name type="scientific">Micromonospora parathelypteridis</name>
    <dbReference type="NCBI Taxonomy" id="1839617"/>
    <lineage>
        <taxon>Bacteria</taxon>
        <taxon>Bacillati</taxon>
        <taxon>Actinomycetota</taxon>
        <taxon>Actinomycetes</taxon>
        <taxon>Micromonosporales</taxon>
        <taxon>Micromonosporaceae</taxon>
        <taxon>Micromonospora</taxon>
    </lineage>
</organism>
<dbReference type="EMBL" id="JACHDP010000001">
    <property type="protein sequence ID" value="MBB5481335.1"/>
    <property type="molecule type" value="Genomic_DNA"/>
</dbReference>
<dbReference type="SMART" id="SM00382">
    <property type="entry name" value="AAA"/>
    <property type="match status" value="1"/>
</dbReference>
<dbReference type="CDD" id="cd03230">
    <property type="entry name" value="ABC_DR_subfamily_A"/>
    <property type="match status" value="1"/>
</dbReference>
<dbReference type="InterPro" id="IPR003439">
    <property type="entry name" value="ABC_transporter-like_ATP-bd"/>
</dbReference>
<dbReference type="PROSITE" id="PS50893">
    <property type="entry name" value="ABC_TRANSPORTER_2"/>
    <property type="match status" value="1"/>
</dbReference>
<dbReference type="Pfam" id="PF00005">
    <property type="entry name" value="ABC_tran"/>
    <property type="match status" value="1"/>
</dbReference>
<dbReference type="InterPro" id="IPR050763">
    <property type="entry name" value="ABC_transporter_ATP-binding"/>
</dbReference>
<evidence type="ECO:0000256" key="2">
    <source>
        <dbReference type="ARBA" id="ARBA00022448"/>
    </source>
</evidence>
<keyword evidence="5" id="KW-0046">Antibiotic resistance</keyword>
<keyword evidence="3" id="KW-0547">Nucleotide-binding</keyword>
<feature type="domain" description="ABC transporter" evidence="6">
    <location>
        <begin position="24"/>
        <end position="257"/>
    </location>
</feature>
<evidence type="ECO:0000256" key="5">
    <source>
        <dbReference type="ARBA" id="ARBA00023251"/>
    </source>
</evidence>
<dbReference type="InterPro" id="IPR017871">
    <property type="entry name" value="ABC_transporter-like_CS"/>
</dbReference>
<dbReference type="GO" id="GO:0005886">
    <property type="term" value="C:plasma membrane"/>
    <property type="evidence" value="ECO:0007669"/>
    <property type="project" value="UniProtKB-SubCell"/>
</dbReference>
<comment type="subcellular location">
    <subcellularLocation>
        <location evidence="1">Cell membrane</location>
        <topology evidence="1">Peripheral membrane protein</topology>
    </subcellularLocation>
</comment>
<dbReference type="Gene3D" id="3.40.50.300">
    <property type="entry name" value="P-loop containing nucleotide triphosphate hydrolases"/>
    <property type="match status" value="1"/>
</dbReference>
<dbReference type="InterPro" id="IPR027417">
    <property type="entry name" value="P-loop_NTPase"/>
</dbReference>
<dbReference type="InterPro" id="IPR003593">
    <property type="entry name" value="AAA+_ATPase"/>
</dbReference>
<evidence type="ECO:0000313" key="8">
    <source>
        <dbReference type="Proteomes" id="UP000586947"/>
    </source>
</evidence>
<dbReference type="PANTHER" id="PTHR42711:SF17">
    <property type="entry name" value="ABC TRANSPORTER ATP-BINDING PROTEIN"/>
    <property type="match status" value="1"/>
</dbReference>
<reference evidence="7 8" key="1">
    <citation type="submission" date="2020-08" db="EMBL/GenBank/DDBJ databases">
        <title>Sequencing the genomes of 1000 actinobacteria strains.</title>
        <authorList>
            <person name="Klenk H.-P."/>
        </authorList>
    </citation>
    <scope>NUCLEOTIDE SEQUENCE [LARGE SCALE GENOMIC DNA]</scope>
    <source>
        <strain evidence="7 8">DSM 103125</strain>
    </source>
</reference>
<sequence>MSTRVASAVPATAETTVGPEQPAVRVRGLRMAYGEQEVLRGIDLTVDRGEIVALLGPNGAGKSTTIEILEGFRLRSAGEVSVLGVDPAHGDEAWRARLGIVLQSWRDHAKWQARELLLHFRSFYRPYDRPGAAGSWEVDDLLDVVGLTEQARKPIGTLSGGQRRRLDIAIGIVGRPEVLFLDEPTVGFDPEARQDFHELIRRLAQERMTVLLTTHDLHEAEKLADRVLILAGGGIVAGGTVEELSRQLGGDAEVTWVSAGRTHRTRTADVSGFVRELLQGDGDVEDLRVNRPALEDIYLAMVRDAEGTR</sequence>
<keyword evidence="2" id="KW-0813">Transport</keyword>
<dbReference type="PROSITE" id="PS00211">
    <property type="entry name" value="ABC_TRANSPORTER_1"/>
    <property type="match status" value="1"/>
</dbReference>
<dbReference type="GO" id="GO:0046677">
    <property type="term" value="P:response to antibiotic"/>
    <property type="evidence" value="ECO:0007669"/>
    <property type="project" value="UniProtKB-KW"/>
</dbReference>
<dbReference type="SUPFAM" id="SSF52540">
    <property type="entry name" value="P-loop containing nucleoside triphosphate hydrolases"/>
    <property type="match status" value="1"/>
</dbReference>
<proteinExistence type="predicted"/>
<protein>
    <submittedName>
        <fullName evidence="7">ABC-2 type transport system ATP-binding protein</fullName>
    </submittedName>
</protein>
<evidence type="ECO:0000313" key="7">
    <source>
        <dbReference type="EMBL" id="MBB5481335.1"/>
    </source>
</evidence>
<comment type="caution">
    <text evidence="7">The sequence shown here is derived from an EMBL/GenBank/DDBJ whole genome shotgun (WGS) entry which is preliminary data.</text>
</comment>
<name>A0A840VX72_9ACTN</name>
<dbReference type="GO" id="GO:0005524">
    <property type="term" value="F:ATP binding"/>
    <property type="evidence" value="ECO:0007669"/>
    <property type="project" value="UniProtKB-KW"/>
</dbReference>
<evidence type="ECO:0000256" key="3">
    <source>
        <dbReference type="ARBA" id="ARBA00022741"/>
    </source>
</evidence>
<evidence type="ECO:0000259" key="6">
    <source>
        <dbReference type="PROSITE" id="PS50893"/>
    </source>
</evidence>
<accession>A0A840VX72</accession>
<gene>
    <name evidence="7" type="ORF">HNR20_005840</name>
</gene>
<dbReference type="Proteomes" id="UP000586947">
    <property type="component" value="Unassembled WGS sequence"/>
</dbReference>
<evidence type="ECO:0000256" key="1">
    <source>
        <dbReference type="ARBA" id="ARBA00004202"/>
    </source>
</evidence>
<dbReference type="PANTHER" id="PTHR42711">
    <property type="entry name" value="ABC TRANSPORTER ATP-BINDING PROTEIN"/>
    <property type="match status" value="1"/>
</dbReference>
<evidence type="ECO:0000256" key="4">
    <source>
        <dbReference type="ARBA" id="ARBA00022840"/>
    </source>
</evidence>